<organism evidence="8 9">
    <name type="scientific">Brachionus plicatilis</name>
    <name type="common">Marine rotifer</name>
    <name type="synonym">Brachionus muelleri</name>
    <dbReference type="NCBI Taxonomy" id="10195"/>
    <lineage>
        <taxon>Eukaryota</taxon>
        <taxon>Metazoa</taxon>
        <taxon>Spiralia</taxon>
        <taxon>Gnathifera</taxon>
        <taxon>Rotifera</taxon>
        <taxon>Eurotatoria</taxon>
        <taxon>Monogononta</taxon>
        <taxon>Pseudotrocha</taxon>
        <taxon>Ploima</taxon>
        <taxon>Brachionidae</taxon>
        <taxon>Brachionus</taxon>
    </lineage>
</organism>
<feature type="region of interest" description="Disordered" evidence="4">
    <location>
        <begin position="663"/>
        <end position="704"/>
    </location>
</feature>
<evidence type="ECO:0000256" key="2">
    <source>
        <dbReference type="PROSITE-ProRule" id="PRU00076"/>
    </source>
</evidence>
<protein>
    <submittedName>
        <fullName evidence="8">MAM and LDL-receptor class A domain-containing 2-like</fullName>
    </submittedName>
</protein>
<accession>A0A3M7PH26</accession>
<keyword evidence="5" id="KW-1133">Transmembrane helix</keyword>
<evidence type="ECO:0000256" key="1">
    <source>
        <dbReference type="ARBA" id="ARBA00023157"/>
    </source>
</evidence>
<keyword evidence="1 2" id="KW-1015">Disulfide bond</keyword>
<dbReference type="PANTHER" id="PTHR23282:SF101">
    <property type="entry name" value="MAM DOMAIN-CONTAINING PROTEIN"/>
    <property type="match status" value="1"/>
</dbReference>
<dbReference type="InterPro" id="IPR036055">
    <property type="entry name" value="LDL_receptor-like_sf"/>
</dbReference>
<feature type="transmembrane region" description="Helical" evidence="5">
    <location>
        <begin position="758"/>
        <end position="778"/>
    </location>
</feature>
<comment type="caution">
    <text evidence="2">Lacks conserved residue(s) required for the propagation of feature annotation.</text>
</comment>
<dbReference type="OrthoDB" id="412155at2759"/>
<feature type="compositionally biased region" description="Low complexity" evidence="4">
    <location>
        <begin position="666"/>
        <end position="688"/>
    </location>
</feature>
<dbReference type="SUPFAM" id="SSF57424">
    <property type="entry name" value="LDL receptor-like module"/>
    <property type="match status" value="2"/>
</dbReference>
<dbReference type="SMART" id="SM00192">
    <property type="entry name" value="LDLa"/>
    <property type="match status" value="2"/>
</dbReference>
<evidence type="ECO:0000256" key="3">
    <source>
        <dbReference type="PROSITE-ProRule" id="PRU00124"/>
    </source>
</evidence>
<feature type="disulfide bond" evidence="3">
    <location>
        <begin position="288"/>
        <end position="303"/>
    </location>
</feature>
<dbReference type="AlphaFoldDB" id="A0A3M7PH26"/>
<feature type="non-terminal residue" evidence="8">
    <location>
        <position position="837"/>
    </location>
</feature>
<dbReference type="PRINTS" id="PR00261">
    <property type="entry name" value="LDLRECEPTOR"/>
</dbReference>
<dbReference type="InterPro" id="IPR000742">
    <property type="entry name" value="EGF"/>
</dbReference>
<evidence type="ECO:0000313" key="9">
    <source>
        <dbReference type="Proteomes" id="UP000276133"/>
    </source>
</evidence>
<keyword evidence="8" id="KW-0675">Receptor</keyword>
<feature type="disulfide bond" evidence="3">
    <location>
        <begin position="276"/>
        <end position="294"/>
    </location>
</feature>
<dbReference type="InterPro" id="IPR002172">
    <property type="entry name" value="LDrepeatLR_classA_rpt"/>
</dbReference>
<keyword evidence="5" id="KW-0472">Membrane</keyword>
<evidence type="ECO:0000313" key="8">
    <source>
        <dbReference type="EMBL" id="RMZ98014.1"/>
    </source>
</evidence>
<dbReference type="SUPFAM" id="SSF57196">
    <property type="entry name" value="EGF/Laminin"/>
    <property type="match status" value="1"/>
</dbReference>
<dbReference type="SMART" id="SM00137">
    <property type="entry name" value="MAM"/>
    <property type="match status" value="3"/>
</dbReference>
<evidence type="ECO:0000259" key="6">
    <source>
        <dbReference type="PROSITE" id="PS50026"/>
    </source>
</evidence>
<comment type="caution">
    <text evidence="8">The sequence shown here is derived from an EMBL/GenBank/DDBJ whole genome shotgun (WGS) entry which is preliminary data.</text>
</comment>
<evidence type="ECO:0000256" key="4">
    <source>
        <dbReference type="SAM" id="MobiDB-lite"/>
    </source>
</evidence>
<dbReference type="PROSITE" id="PS50026">
    <property type="entry name" value="EGF_3"/>
    <property type="match status" value="1"/>
</dbReference>
<sequence length="837" mass="92793">MGRFLSPVYPATTLCVNFWYKSQGDIQFNIRTYSFGNYNNKAMFSAKGDRGKEWSLGRATLSYSAPYQIVFELVDQGTNDGEVWLDDINIDFRSCDPIASCTFEDENLCGYTYVQGNDFNWVLLNGELGSALVNWDIPSFDHTLGTAYGSFLFLDTNGKPAGLKAQIESEILSENSGKQCLQFYLKINQNNKASLKINSKDKRNSQIKQLFALPTDLYGDAWLAREVQLENYFNPYSLVIEGVTGSNPNNATGQLAIDDIKLYSGQCQGPVGQFDCGNGQFVDSNLVCDFKSDCSNGQDEKNCGSCTFESNDLCGWVDKSSGSFKWTKARNSTAGSNIGPNEDHTFNNQSGYYIAVTTNNGALSQPASFYSPVLPFASSTCKIKFWSRIEGSSASLDASLLLNDEKKIKIFRKNTPLNTQPLVKWVQDVIHLGSVSTKFQVIFEGERSFSSFGFVVIDDISFENCSLPFPGGTCSPNEFKCKRGNCVPMEKTCDFVDDCGDYSDEILPICSSYQKCTFDHSLCDWMIDSNHTTGTDVGSYLYLESYANINKIARVYSRVHVPAQNQQCTFLFYSHMFGETMGTMTVYFRNYLDDFNWPVVWNMTGNQGDEWKRNLVTINTDKPFQIVIDGRVGLGSESDMAIDDTSFSPGCQPVFDQLPNRNETISTSTLSPSSTLTSLPSSQQSGSTMQPPSGQTTKTTISTDRTSIPTCPSDFCLNGGSCFYSIDLGFGCKCVNGFSGFKCGEKLDKTSNSKDTGLIVGVLVPGLIIALLMGFVIYRYQKLNNFKDIFNFKAVTLSNSSNDSDSNDSIAIANPIFDINDDQEDIIPKKKNKKKNK</sequence>
<dbReference type="Pfam" id="PF00057">
    <property type="entry name" value="Ldl_recept_a"/>
    <property type="match status" value="1"/>
</dbReference>
<feature type="domain" description="MAM" evidence="7">
    <location>
        <begin position="491"/>
        <end position="653"/>
    </location>
</feature>
<dbReference type="PANTHER" id="PTHR23282">
    <property type="entry name" value="APICAL ENDOSOMAL GLYCOPROTEIN PRECURSOR"/>
    <property type="match status" value="1"/>
</dbReference>
<feature type="domain" description="MAM" evidence="7">
    <location>
        <begin position="1"/>
        <end position="97"/>
    </location>
</feature>
<dbReference type="PROSITE" id="PS50068">
    <property type="entry name" value="LDLRA_2"/>
    <property type="match status" value="2"/>
</dbReference>
<feature type="domain" description="MAM" evidence="7">
    <location>
        <begin position="99"/>
        <end position="269"/>
    </location>
</feature>
<reference evidence="8 9" key="1">
    <citation type="journal article" date="2018" name="Sci. Rep.">
        <title>Genomic signatures of local adaptation to the degree of environmental predictability in rotifers.</title>
        <authorList>
            <person name="Franch-Gras L."/>
            <person name="Hahn C."/>
            <person name="Garcia-Roger E.M."/>
            <person name="Carmona M.J."/>
            <person name="Serra M."/>
            <person name="Gomez A."/>
        </authorList>
    </citation>
    <scope>NUCLEOTIDE SEQUENCE [LARGE SCALE GENOMIC DNA]</scope>
    <source>
        <strain evidence="8">HYR1</strain>
    </source>
</reference>
<feature type="domain" description="EGF-like" evidence="6">
    <location>
        <begin position="707"/>
        <end position="744"/>
    </location>
</feature>
<evidence type="ECO:0000259" key="7">
    <source>
        <dbReference type="PROSITE" id="PS50060"/>
    </source>
</evidence>
<dbReference type="PROSITE" id="PS01186">
    <property type="entry name" value="EGF_2"/>
    <property type="match status" value="1"/>
</dbReference>
<gene>
    <name evidence="8" type="ORF">BpHYR1_019825</name>
</gene>
<evidence type="ECO:0000256" key="5">
    <source>
        <dbReference type="SAM" id="Phobius"/>
    </source>
</evidence>
<dbReference type="InterPro" id="IPR000998">
    <property type="entry name" value="MAM_dom"/>
</dbReference>
<dbReference type="Pfam" id="PF00629">
    <property type="entry name" value="MAM"/>
    <property type="match status" value="4"/>
</dbReference>
<name>A0A3M7PH26_BRAPC</name>
<dbReference type="Gene3D" id="2.60.120.200">
    <property type="match status" value="4"/>
</dbReference>
<keyword evidence="9" id="KW-1185">Reference proteome</keyword>
<dbReference type="PROSITE" id="PS50060">
    <property type="entry name" value="MAM_2"/>
    <property type="match status" value="4"/>
</dbReference>
<dbReference type="EMBL" id="REGN01011028">
    <property type="protein sequence ID" value="RMZ98014.1"/>
    <property type="molecule type" value="Genomic_DNA"/>
</dbReference>
<dbReference type="Gene3D" id="4.10.400.10">
    <property type="entry name" value="Low-density Lipoprotein Receptor"/>
    <property type="match status" value="2"/>
</dbReference>
<keyword evidence="2" id="KW-0245">EGF-like domain</keyword>
<dbReference type="PROSITE" id="PS01209">
    <property type="entry name" value="LDLRA_1"/>
    <property type="match status" value="1"/>
</dbReference>
<dbReference type="SUPFAM" id="SSF49899">
    <property type="entry name" value="Concanavalin A-like lectins/glucanases"/>
    <property type="match status" value="4"/>
</dbReference>
<dbReference type="InterPro" id="IPR013320">
    <property type="entry name" value="ConA-like_dom_sf"/>
</dbReference>
<proteinExistence type="predicted"/>
<dbReference type="STRING" id="10195.A0A3M7PH26"/>
<feature type="disulfide bond" evidence="2">
    <location>
        <begin position="734"/>
        <end position="743"/>
    </location>
</feature>
<dbReference type="CDD" id="cd00112">
    <property type="entry name" value="LDLa"/>
    <property type="match status" value="2"/>
</dbReference>
<dbReference type="Proteomes" id="UP000276133">
    <property type="component" value="Unassembled WGS sequence"/>
</dbReference>
<dbReference type="CDD" id="cd06263">
    <property type="entry name" value="MAM"/>
    <property type="match status" value="3"/>
</dbReference>
<dbReference type="PROSITE" id="PS00022">
    <property type="entry name" value="EGF_1"/>
    <property type="match status" value="1"/>
</dbReference>
<dbReference type="Gene3D" id="2.10.25.10">
    <property type="entry name" value="Laminin"/>
    <property type="match status" value="1"/>
</dbReference>
<dbReference type="InterPro" id="IPR023415">
    <property type="entry name" value="LDLR_class-A_CS"/>
</dbReference>
<dbReference type="InterPro" id="IPR051560">
    <property type="entry name" value="MAM_domain-containing"/>
</dbReference>
<keyword evidence="5" id="KW-0812">Transmembrane</keyword>
<feature type="disulfide bond" evidence="3">
    <location>
        <begin position="474"/>
        <end position="486"/>
    </location>
</feature>
<feature type="domain" description="MAM" evidence="7">
    <location>
        <begin position="304"/>
        <end position="467"/>
    </location>
</feature>
<feature type="disulfide bond" evidence="3">
    <location>
        <begin position="481"/>
        <end position="499"/>
    </location>
</feature>
<dbReference type="GO" id="GO:0016020">
    <property type="term" value="C:membrane"/>
    <property type="evidence" value="ECO:0007669"/>
    <property type="project" value="InterPro"/>
</dbReference>